<feature type="region of interest" description="Disordered" evidence="1">
    <location>
        <begin position="1"/>
        <end position="78"/>
    </location>
</feature>
<dbReference type="PANTHER" id="PTHR42941:SF1">
    <property type="entry name" value="SLL1037 PROTEIN"/>
    <property type="match status" value="1"/>
</dbReference>
<reference evidence="3" key="1">
    <citation type="journal article" date="2019" name="Int. J. Syst. Evol. Microbiol.">
        <title>The Global Catalogue of Microorganisms (GCM) 10K type strain sequencing project: providing services to taxonomists for standard genome sequencing and annotation.</title>
        <authorList>
            <consortium name="The Broad Institute Genomics Platform"/>
            <consortium name="The Broad Institute Genome Sequencing Center for Infectious Disease"/>
            <person name="Wu L."/>
            <person name="Ma J."/>
        </authorList>
    </citation>
    <scope>NUCLEOTIDE SEQUENCE [LARGE SCALE GENOMIC DNA]</scope>
    <source>
        <strain evidence="3">JCM 9095</strain>
    </source>
</reference>
<gene>
    <name evidence="2" type="ORF">GCM10010451_54680</name>
</gene>
<feature type="compositionally biased region" description="Basic and acidic residues" evidence="1">
    <location>
        <begin position="19"/>
        <end position="64"/>
    </location>
</feature>
<dbReference type="Gene3D" id="3.40.190.10">
    <property type="entry name" value="Periplasmic binding protein-like II"/>
    <property type="match status" value="2"/>
</dbReference>
<dbReference type="Proteomes" id="UP001501866">
    <property type="component" value="Unassembled WGS sequence"/>
</dbReference>
<evidence type="ECO:0000256" key="1">
    <source>
        <dbReference type="SAM" id="MobiDB-lite"/>
    </source>
</evidence>
<dbReference type="EMBL" id="BAAAUH010000056">
    <property type="protein sequence ID" value="GAA3197389.1"/>
    <property type="molecule type" value="Genomic_DNA"/>
</dbReference>
<name>A0ABP6Q0P6_9ACTN</name>
<dbReference type="PANTHER" id="PTHR42941">
    <property type="entry name" value="SLL1037 PROTEIN"/>
    <property type="match status" value="1"/>
</dbReference>
<feature type="compositionally biased region" description="Gly residues" evidence="1">
    <location>
        <begin position="65"/>
        <end position="74"/>
    </location>
</feature>
<proteinExistence type="predicted"/>
<evidence type="ECO:0000313" key="2">
    <source>
        <dbReference type="EMBL" id="GAA3197389.1"/>
    </source>
</evidence>
<dbReference type="RefSeq" id="WP_233477775.1">
    <property type="nucleotide sequence ID" value="NZ_BAAAUH010000056.1"/>
</dbReference>
<keyword evidence="3" id="KW-1185">Reference proteome</keyword>
<comment type="caution">
    <text evidence="2">The sequence shown here is derived from an EMBL/GenBank/DDBJ whole genome shotgun (WGS) entry which is preliminary data.</text>
</comment>
<sequence length="405" mass="40740">MTRPTGPAAGSPGPVGHGGVDRDAGRAIDGGVGRDADRGVGRDADRGVGRGADRGVGRDADRGVGRGADGGVGRGADRGVGRRTVLRAAVGVGAVAGLGGVLAGDASRQDPGPSGELRLATGEPTAFYAAFGRLFAAEIERAHPRLTCRVRTTAGSIANIELLRDGHADLALVLTDTARAAQGTGLFPRPVPLRALGRLYETYLQFAVRADSPVRTVADLAGRKVSLGAVGSGAALLGERLLNAAGLTPGTDVPVRHLRLADAAAAVRDGSVEGLLVAGGVPLPTLTDLDTDPGLRFLPLAGLLPRLGGRDGLAGSGLEEVPFPQGAYRGAGGVSTIGVSNLLVCRPGLPSAVVEALTRLLVLRATALVPENAVGAQFLDVRSLIGTGSVPLHPGAVSAYRALHG</sequence>
<protein>
    <submittedName>
        <fullName evidence="2">TAXI family TRAP transporter solute-binding subunit</fullName>
    </submittedName>
</protein>
<dbReference type="Pfam" id="PF16868">
    <property type="entry name" value="NMT1_3"/>
    <property type="match status" value="1"/>
</dbReference>
<dbReference type="InterPro" id="IPR011852">
    <property type="entry name" value="TRAP_TAXI"/>
</dbReference>
<accession>A0ABP6Q0P6</accession>
<dbReference type="SUPFAM" id="SSF53850">
    <property type="entry name" value="Periplasmic binding protein-like II"/>
    <property type="match status" value="1"/>
</dbReference>
<evidence type="ECO:0000313" key="3">
    <source>
        <dbReference type="Proteomes" id="UP001501866"/>
    </source>
</evidence>
<organism evidence="2 3">
    <name type="scientific">Streptomyces virens</name>
    <dbReference type="NCBI Taxonomy" id="285572"/>
    <lineage>
        <taxon>Bacteria</taxon>
        <taxon>Bacillati</taxon>
        <taxon>Actinomycetota</taxon>
        <taxon>Actinomycetes</taxon>
        <taxon>Kitasatosporales</taxon>
        <taxon>Streptomycetaceae</taxon>
        <taxon>Streptomyces</taxon>
    </lineage>
</organism>
<dbReference type="NCBIfam" id="TIGR02122">
    <property type="entry name" value="TRAP_TAXI"/>
    <property type="match status" value="1"/>
</dbReference>